<dbReference type="Proteomes" id="UP000198253">
    <property type="component" value="Chromosome I"/>
</dbReference>
<dbReference type="PANTHER" id="PTHR45527:SF1">
    <property type="entry name" value="FATTY ACID SYNTHASE"/>
    <property type="match status" value="1"/>
</dbReference>
<dbReference type="NCBIfam" id="TIGR01746">
    <property type="entry name" value="Thioester-redct"/>
    <property type="match status" value="1"/>
</dbReference>
<dbReference type="FunFam" id="3.40.50.980:FF:000001">
    <property type="entry name" value="Non-ribosomal peptide synthetase"/>
    <property type="match status" value="1"/>
</dbReference>
<dbReference type="Gene3D" id="1.10.1200.10">
    <property type="entry name" value="ACP-like"/>
    <property type="match status" value="1"/>
</dbReference>
<dbReference type="InterPro" id="IPR010080">
    <property type="entry name" value="Thioester_reductase-like_dom"/>
</dbReference>
<evidence type="ECO:0000313" key="6">
    <source>
        <dbReference type="EMBL" id="SCF39935.1"/>
    </source>
</evidence>
<dbReference type="OrthoDB" id="2472181at2"/>
<evidence type="ECO:0000256" key="1">
    <source>
        <dbReference type="ARBA" id="ARBA00001957"/>
    </source>
</evidence>
<dbReference type="Pfam" id="PF00550">
    <property type="entry name" value="PP-binding"/>
    <property type="match status" value="1"/>
</dbReference>
<dbReference type="SUPFAM" id="SSF56801">
    <property type="entry name" value="Acetyl-CoA synthetase-like"/>
    <property type="match status" value="1"/>
</dbReference>
<dbReference type="CDD" id="cd19531">
    <property type="entry name" value="LCL_NRPS-like"/>
    <property type="match status" value="1"/>
</dbReference>
<dbReference type="GO" id="GO:0031177">
    <property type="term" value="F:phosphopantetheine binding"/>
    <property type="evidence" value="ECO:0007669"/>
    <property type="project" value="InterPro"/>
</dbReference>
<sequence length="1503" mass="162021">MTGALLTVVRDRWRSAAGRPDVLAAELADILGRDVDPGDVAASGSPEELVARLSTGPATPAGPPAAPGDASMWPATAGQAGIWYLSEFGDARTAYNSPVSLHFPGPLDPGPLRMALKHVVGRHESLRTTFEMRDGTLMQRVAVEPRFNFRTAAVASAGEAGKLAAELAAEHLDLADGPLLSALCVDAGPDGTVLLVSVHHAVFDGFSWSVLLSEWLTAYGRLVAGEELPREAAAPQFREAVAALRPAGEADLAYWTEHLAGAPPLLDLPLDRPAGRRGSAAAESVRTELTAPETARLRERAAAHGVTPAVALLAAYALLMHRHTGQQDLMVGLPVSLRDRSADQHVIGHLVNTVVLRHRVAPGRTGTELLVATRDEVRAALRHKNVPFERVVETVAPNRAGGRSPLFQTMVTIMPAERRDLRHLGLGSDGWRHVTGAPKYDLALVAEEGVDHVGLTFEYDPAVLDHDTVARMAERFRTVLTDLLDDPGRDVREVRWIPEAELRELAGAWPGPVDERPARQSVPELFEARVRDHADRVALESPAGELTYGQLNAAANRLARVLGRHGARRGTRVAIGLERGPDAVVALLAVLKSGASFVPLDPGYPPERLTLMLRDARPGILLVRGRPPAEVPAGTTVVDLAGVDLPVDDGDLAERREPGDEMYIVYTSGSTGRPKGVVINDVTITNLVHRQDDLSGLGGAARTLQYMSISFDVSFMEIFCTLCAGGTVVVPTEEMRTDLRRLADHLRERKVNRVFLPYVALQELATVVTREDVALPDLAEVCTTGEALVVTAQIREMFRRCTPAVLINAYGPSEAHLVSALRLPRDPSSWPERPAIGQVAGNVRAYVLDEERRPVPFGVRGELYVGGPVVGRGYLNLPAQTRERFLPDPYVDEPGARCYRTGDLVTLTVSDGLVHLGRVDEQIKIRGYRIEPGEVEAALNELPGITASAVVAAEYGPGHRHLVAFVCTGGGTPVVPDDLRARLGRALPAYMVPSRFVTLDRLPVAPSGKTDRKALAARAADLPAQREDVDGRPLSETEQRVAAVWAGLLPGAGFGPDTDFFSAGGHSLLAVRLRQALEEEFEVGLALSALLATPSLAGMAARIDDIRAGHDGAAGPDLWADTRLLDGLELRVVRRADPRTARTVLLTGVTGFLGGFLLRALQAAGYEVYCLVRADDEEQGRARVEETCRRYRVGVDLSRVRVVAGDLARERFGLSEADYRDLAGRIEAVYHAAAHINFSAPYVSVRPSNVDGFVRVAEFCADTVLKPLHHMSTLAVFSPAEPARVIDEESVPATAEGLGISYAQSKWVAERLALVARARGVPVTVHRIGRIGPDSTTGACRTDDFFWLQIKSFLQLGVVPDDLGRPVDLLPVDLVADAVVRLSRSEQVQNRTVHIFHPTGMDWETVLTALASVGRRPRTVSAQEWLAALEAAPADPDGSSLASLVPLFREGAMKLGEHRYVNDRTIGDLARLGLEMPTVDPGWITSMLAYFTETGQLAPTPAP</sequence>
<dbReference type="InterPro" id="IPR036291">
    <property type="entry name" value="NAD(P)-bd_dom_sf"/>
</dbReference>
<dbReference type="Gene3D" id="3.40.50.980">
    <property type="match status" value="2"/>
</dbReference>
<dbReference type="GO" id="GO:0008610">
    <property type="term" value="P:lipid biosynthetic process"/>
    <property type="evidence" value="ECO:0007669"/>
    <property type="project" value="UniProtKB-ARBA"/>
</dbReference>
<evidence type="ECO:0000259" key="5">
    <source>
        <dbReference type="PROSITE" id="PS50075"/>
    </source>
</evidence>
<proteinExistence type="predicted"/>
<dbReference type="EMBL" id="LT607413">
    <property type="protein sequence ID" value="SCF39935.1"/>
    <property type="molecule type" value="Genomic_DNA"/>
</dbReference>
<keyword evidence="3" id="KW-0597">Phosphoprotein</keyword>
<dbReference type="GO" id="GO:0047527">
    <property type="term" value="F:2,3-dihydroxybenzoate-serine ligase activity"/>
    <property type="evidence" value="ECO:0007669"/>
    <property type="project" value="TreeGrafter"/>
</dbReference>
<evidence type="ECO:0000313" key="7">
    <source>
        <dbReference type="Proteomes" id="UP000198253"/>
    </source>
</evidence>
<gene>
    <name evidence="6" type="ORF">GA0070618_6262</name>
</gene>
<feature type="domain" description="Carrier" evidence="5">
    <location>
        <begin position="1032"/>
        <end position="1107"/>
    </location>
</feature>
<dbReference type="Gene3D" id="3.30.559.30">
    <property type="entry name" value="Nonribosomal peptide synthetase, condensation domain"/>
    <property type="match status" value="1"/>
</dbReference>
<dbReference type="InterPro" id="IPR025110">
    <property type="entry name" value="AMP-bd_C"/>
</dbReference>
<keyword evidence="4" id="KW-0436">Ligase</keyword>
<dbReference type="SUPFAM" id="SSF47336">
    <property type="entry name" value="ACP-like"/>
    <property type="match status" value="1"/>
</dbReference>
<dbReference type="SUPFAM" id="SSF51735">
    <property type="entry name" value="NAD(P)-binding Rossmann-fold domains"/>
    <property type="match status" value="1"/>
</dbReference>
<dbReference type="InterPro" id="IPR006162">
    <property type="entry name" value="Ppantetheine_attach_site"/>
</dbReference>
<dbReference type="Pfam" id="PF00501">
    <property type="entry name" value="AMP-binding"/>
    <property type="match status" value="1"/>
</dbReference>
<name>A0A1C5A3Z2_MICEC</name>
<dbReference type="GO" id="GO:0043041">
    <property type="term" value="P:amino acid activation for nonribosomal peptide biosynthetic process"/>
    <property type="evidence" value="ECO:0007669"/>
    <property type="project" value="TreeGrafter"/>
</dbReference>
<dbReference type="SMART" id="SM00823">
    <property type="entry name" value="PKS_PP"/>
    <property type="match status" value="1"/>
</dbReference>
<dbReference type="GO" id="GO:0005829">
    <property type="term" value="C:cytosol"/>
    <property type="evidence" value="ECO:0007669"/>
    <property type="project" value="TreeGrafter"/>
</dbReference>
<dbReference type="Gene3D" id="3.40.50.720">
    <property type="entry name" value="NAD(P)-binding Rossmann-like Domain"/>
    <property type="match status" value="1"/>
</dbReference>
<dbReference type="CDD" id="cd05235">
    <property type="entry name" value="SDR_e1"/>
    <property type="match status" value="1"/>
</dbReference>
<dbReference type="Pfam" id="PF13193">
    <property type="entry name" value="AMP-binding_C"/>
    <property type="match status" value="1"/>
</dbReference>
<dbReference type="InterPro" id="IPR001242">
    <property type="entry name" value="Condensation_dom"/>
</dbReference>
<dbReference type="PANTHER" id="PTHR45527">
    <property type="entry name" value="NONRIBOSOMAL PEPTIDE SYNTHETASE"/>
    <property type="match status" value="1"/>
</dbReference>
<dbReference type="GO" id="GO:0009366">
    <property type="term" value="C:enterobactin synthetase complex"/>
    <property type="evidence" value="ECO:0007669"/>
    <property type="project" value="TreeGrafter"/>
</dbReference>
<dbReference type="Gene3D" id="2.30.38.10">
    <property type="entry name" value="Luciferase, Domain 3"/>
    <property type="match status" value="1"/>
</dbReference>
<dbReference type="NCBIfam" id="TIGR01733">
    <property type="entry name" value="AA-adenyl-dom"/>
    <property type="match status" value="1"/>
</dbReference>
<dbReference type="InterPro" id="IPR036736">
    <property type="entry name" value="ACP-like_sf"/>
</dbReference>
<dbReference type="SUPFAM" id="SSF52777">
    <property type="entry name" value="CoA-dependent acyltransferases"/>
    <property type="match status" value="2"/>
</dbReference>
<dbReference type="InterPro" id="IPR020806">
    <property type="entry name" value="PKS_PP-bd"/>
</dbReference>
<dbReference type="InterPro" id="IPR000873">
    <property type="entry name" value="AMP-dep_synth/lig_dom"/>
</dbReference>
<dbReference type="PROSITE" id="PS00455">
    <property type="entry name" value="AMP_BINDING"/>
    <property type="match status" value="1"/>
</dbReference>
<dbReference type="Pfam" id="PF00668">
    <property type="entry name" value="Condensation"/>
    <property type="match status" value="1"/>
</dbReference>
<keyword evidence="2" id="KW-0596">Phosphopantetheine</keyword>
<dbReference type="InParanoid" id="A0A1C5A3Z2"/>
<dbReference type="InterPro" id="IPR009081">
    <property type="entry name" value="PP-bd_ACP"/>
</dbReference>
<keyword evidence="7" id="KW-1185">Reference proteome</keyword>
<dbReference type="Gene3D" id="3.30.559.10">
    <property type="entry name" value="Chloramphenicol acetyltransferase-like domain"/>
    <property type="match status" value="1"/>
</dbReference>
<dbReference type="InterPro" id="IPR023213">
    <property type="entry name" value="CAT-like_dom_sf"/>
</dbReference>
<dbReference type="InterPro" id="IPR010071">
    <property type="entry name" value="AA_adenyl_dom"/>
</dbReference>
<dbReference type="GO" id="GO:0009239">
    <property type="term" value="P:enterobactin biosynthetic process"/>
    <property type="evidence" value="ECO:0007669"/>
    <property type="project" value="TreeGrafter"/>
</dbReference>
<accession>A0A1C5A3Z2</accession>
<protein>
    <submittedName>
        <fullName evidence="6">Amino acid adenylation domain-containing protein/thioester reductase domain-containing protein</fullName>
    </submittedName>
</protein>
<evidence type="ECO:0000256" key="2">
    <source>
        <dbReference type="ARBA" id="ARBA00022450"/>
    </source>
</evidence>
<dbReference type="InterPro" id="IPR020845">
    <property type="entry name" value="AMP-binding_CS"/>
</dbReference>
<dbReference type="InterPro" id="IPR045851">
    <property type="entry name" value="AMP-bd_C_sf"/>
</dbReference>
<evidence type="ECO:0000256" key="4">
    <source>
        <dbReference type="ARBA" id="ARBA00022598"/>
    </source>
</evidence>
<comment type="cofactor">
    <cofactor evidence="1">
        <name>pantetheine 4'-phosphate</name>
        <dbReference type="ChEBI" id="CHEBI:47942"/>
    </cofactor>
</comment>
<dbReference type="InterPro" id="IPR013120">
    <property type="entry name" value="FAR_NAD-bd"/>
</dbReference>
<reference evidence="7" key="1">
    <citation type="submission" date="2016-06" db="EMBL/GenBank/DDBJ databases">
        <authorList>
            <person name="Varghese N."/>
            <person name="Submissions Spin"/>
        </authorList>
    </citation>
    <scope>NUCLEOTIDE SEQUENCE [LARGE SCALE GENOMIC DNA]</scope>
    <source>
        <strain evidence="7">DSM 43816</strain>
    </source>
</reference>
<organism evidence="6 7">
    <name type="scientific">Micromonospora echinospora</name>
    <name type="common">Micromonospora purpurea</name>
    <dbReference type="NCBI Taxonomy" id="1877"/>
    <lineage>
        <taxon>Bacteria</taxon>
        <taxon>Bacillati</taxon>
        <taxon>Actinomycetota</taxon>
        <taxon>Actinomycetes</taxon>
        <taxon>Micromonosporales</taxon>
        <taxon>Micromonosporaceae</taxon>
        <taxon>Micromonospora</taxon>
    </lineage>
</organism>
<dbReference type="Pfam" id="PF07993">
    <property type="entry name" value="NAD_binding_4"/>
    <property type="match status" value="1"/>
</dbReference>
<dbReference type="PROSITE" id="PS50075">
    <property type="entry name" value="CARRIER"/>
    <property type="match status" value="1"/>
</dbReference>
<dbReference type="RefSeq" id="WP_088984819.1">
    <property type="nucleotide sequence ID" value="NZ_LT607413.1"/>
</dbReference>
<dbReference type="Gene3D" id="3.30.300.30">
    <property type="match status" value="1"/>
</dbReference>
<dbReference type="PROSITE" id="PS00012">
    <property type="entry name" value="PHOSPHOPANTETHEINE"/>
    <property type="match status" value="1"/>
</dbReference>
<evidence type="ECO:0000256" key="3">
    <source>
        <dbReference type="ARBA" id="ARBA00022553"/>
    </source>
</evidence>